<organism evidence="2 3">
    <name type="scientific">Gossypium tomentosum</name>
    <name type="common">Hawaiian cotton</name>
    <name type="synonym">Gossypium sandvicense</name>
    <dbReference type="NCBI Taxonomy" id="34277"/>
    <lineage>
        <taxon>Eukaryota</taxon>
        <taxon>Viridiplantae</taxon>
        <taxon>Streptophyta</taxon>
        <taxon>Embryophyta</taxon>
        <taxon>Tracheophyta</taxon>
        <taxon>Spermatophyta</taxon>
        <taxon>Magnoliopsida</taxon>
        <taxon>eudicotyledons</taxon>
        <taxon>Gunneridae</taxon>
        <taxon>Pentapetalae</taxon>
        <taxon>rosids</taxon>
        <taxon>malvids</taxon>
        <taxon>Malvales</taxon>
        <taxon>Malvaceae</taxon>
        <taxon>Malvoideae</taxon>
        <taxon>Gossypium</taxon>
    </lineage>
</organism>
<feature type="compositionally biased region" description="Low complexity" evidence="1">
    <location>
        <begin position="17"/>
        <end position="28"/>
    </location>
</feature>
<name>A0A5D2L664_GOSTO</name>
<proteinExistence type="predicted"/>
<gene>
    <name evidence="2" type="ORF">ES332_D05G425400v1</name>
</gene>
<evidence type="ECO:0000313" key="2">
    <source>
        <dbReference type="EMBL" id="TYH74771.1"/>
    </source>
</evidence>
<accession>A0A5D2L664</accession>
<feature type="region of interest" description="Disordered" evidence="1">
    <location>
        <begin position="1"/>
        <end position="41"/>
    </location>
</feature>
<protein>
    <submittedName>
        <fullName evidence="2">Uncharacterized protein</fullName>
    </submittedName>
</protein>
<reference evidence="2 3" key="1">
    <citation type="submission" date="2019-07" db="EMBL/GenBank/DDBJ databases">
        <title>WGS assembly of Gossypium tomentosum.</title>
        <authorList>
            <person name="Chen Z.J."/>
            <person name="Sreedasyam A."/>
            <person name="Ando A."/>
            <person name="Song Q."/>
            <person name="De L."/>
            <person name="Hulse-Kemp A."/>
            <person name="Ding M."/>
            <person name="Ye W."/>
            <person name="Kirkbride R."/>
            <person name="Jenkins J."/>
            <person name="Plott C."/>
            <person name="Lovell J."/>
            <person name="Lin Y.-M."/>
            <person name="Vaughn R."/>
            <person name="Liu B."/>
            <person name="Li W."/>
            <person name="Simpson S."/>
            <person name="Scheffler B."/>
            <person name="Saski C."/>
            <person name="Grover C."/>
            <person name="Hu G."/>
            <person name="Conover J."/>
            <person name="Carlson J."/>
            <person name="Shu S."/>
            <person name="Boston L."/>
            <person name="Williams M."/>
            <person name="Peterson D."/>
            <person name="Mcgee K."/>
            <person name="Jones D."/>
            <person name="Wendel J."/>
            <person name="Stelly D."/>
            <person name="Grimwood J."/>
            <person name="Schmutz J."/>
        </authorList>
    </citation>
    <scope>NUCLEOTIDE SEQUENCE [LARGE SCALE GENOMIC DNA]</scope>
    <source>
        <strain evidence="2">7179.01</strain>
    </source>
</reference>
<sequence length="41" mass="4546">MHQLDSHSMSKKHLCNSLGSSSQNSESSDTQELDLELKLSL</sequence>
<dbReference type="Proteomes" id="UP000322667">
    <property type="component" value="Chromosome D05"/>
</dbReference>
<dbReference type="EMBL" id="CM017627">
    <property type="protein sequence ID" value="TYH74771.1"/>
    <property type="molecule type" value="Genomic_DNA"/>
</dbReference>
<keyword evidence="3" id="KW-1185">Reference proteome</keyword>
<dbReference type="AlphaFoldDB" id="A0A5D2L664"/>
<evidence type="ECO:0000313" key="3">
    <source>
        <dbReference type="Proteomes" id="UP000322667"/>
    </source>
</evidence>
<evidence type="ECO:0000256" key="1">
    <source>
        <dbReference type="SAM" id="MobiDB-lite"/>
    </source>
</evidence>